<sequence>MSEEVGRWRHALRRFSMNTILEDLKTRLEAGRMPIGARGVAMERVEVTAAQTTDILAARHGDGNAEEEYFQRNDDARQWRWRAPDYYEIV</sequence>
<accession>A0A0E1VRP3</accession>
<dbReference type="AlphaFoldDB" id="A0A0E1VRP3"/>
<name>A0A0E1VRP3_BURPE</name>
<gene>
    <name evidence="1" type="ORF">BURPS1710A_A2564</name>
</gene>
<dbReference type="Proteomes" id="UP000001812">
    <property type="component" value="Chromosome II"/>
</dbReference>
<reference evidence="1" key="1">
    <citation type="submission" date="2009-05" db="EMBL/GenBank/DDBJ databases">
        <authorList>
            <person name="Harkins D.M."/>
            <person name="DeShazer D."/>
            <person name="Woods D.E."/>
            <person name="Brinkac L.M."/>
            <person name="Brown K.A."/>
            <person name="Hung G.C."/>
            <person name="Tuanyok A."/>
            <person name="Zhang B."/>
            <person name="Nierman W.C."/>
        </authorList>
    </citation>
    <scope>NUCLEOTIDE SEQUENCE [LARGE SCALE GENOMIC DNA]</scope>
    <source>
        <strain evidence="1">1710a</strain>
    </source>
</reference>
<protein>
    <submittedName>
        <fullName evidence="1">Uncharacterized protein</fullName>
    </submittedName>
</protein>
<proteinExistence type="predicted"/>
<organism evidence="1">
    <name type="scientific">Burkholderia pseudomallei 1710a</name>
    <dbReference type="NCBI Taxonomy" id="320371"/>
    <lineage>
        <taxon>Bacteria</taxon>
        <taxon>Pseudomonadati</taxon>
        <taxon>Pseudomonadota</taxon>
        <taxon>Betaproteobacteria</taxon>
        <taxon>Burkholderiales</taxon>
        <taxon>Burkholderiaceae</taxon>
        <taxon>Burkholderia</taxon>
        <taxon>pseudomallei group</taxon>
    </lineage>
</organism>
<dbReference type="HOGENOM" id="CLU_2435197_0_0_4"/>
<dbReference type="RefSeq" id="WP_004529598.1">
    <property type="nucleotide sequence ID" value="NZ_CM000833.1"/>
</dbReference>
<dbReference type="EMBL" id="CM000833">
    <property type="protein sequence ID" value="EET02749.1"/>
    <property type="molecule type" value="Genomic_DNA"/>
</dbReference>
<evidence type="ECO:0000313" key="1">
    <source>
        <dbReference type="EMBL" id="EET02749.1"/>
    </source>
</evidence>